<feature type="transmembrane region" description="Helical" evidence="5">
    <location>
        <begin position="172"/>
        <end position="194"/>
    </location>
</feature>
<reference evidence="8" key="1">
    <citation type="journal article" date="2019" name="Int. J. Syst. Evol. Microbiol.">
        <title>The Global Catalogue of Microorganisms (GCM) 10K type strain sequencing project: providing services to taxonomists for standard genome sequencing and annotation.</title>
        <authorList>
            <consortium name="The Broad Institute Genomics Platform"/>
            <consortium name="The Broad Institute Genome Sequencing Center for Infectious Disease"/>
            <person name="Wu L."/>
            <person name="Ma J."/>
        </authorList>
    </citation>
    <scope>NUCLEOTIDE SEQUENCE [LARGE SCALE GENOMIC DNA]</scope>
    <source>
        <strain evidence="8">CCUG 53252</strain>
    </source>
</reference>
<keyword evidence="5" id="KW-0812">Transmembrane</keyword>
<dbReference type="Gene3D" id="3.30.565.10">
    <property type="entry name" value="Histidine kinase-like ATPase, C-terminal domain"/>
    <property type="match status" value="1"/>
</dbReference>
<feature type="transmembrane region" description="Helical" evidence="5">
    <location>
        <begin position="132"/>
        <end position="160"/>
    </location>
</feature>
<dbReference type="PANTHER" id="PTHR24421">
    <property type="entry name" value="NITRATE/NITRITE SENSOR PROTEIN NARX-RELATED"/>
    <property type="match status" value="1"/>
</dbReference>
<comment type="caution">
    <text evidence="7">The sequence shown here is derived from an EMBL/GenBank/DDBJ whole genome shotgun (WGS) entry which is preliminary data.</text>
</comment>
<evidence type="ECO:0000256" key="5">
    <source>
        <dbReference type="SAM" id="Phobius"/>
    </source>
</evidence>
<name>A0ABV7ZMI9_9CORY</name>
<evidence type="ECO:0000256" key="1">
    <source>
        <dbReference type="ARBA" id="ARBA00022679"/>
    </source>
</evidence>
<dbReference type="PANTHER" id="PTHR24421:SF63">
    <property type="entry name" value="SENSOR HISTIDINE KINASE DESK"/>
    <property type="match status" value="1"/>
</dbReference>
<dbReference type="RefSeq" id="WP_290290848.1">
    <property type="nucleotide sequence ID" value="NZ_CP047211.1"/>
</dbReference>
<feature type="domain" description="Signal transduction histidine kinase subgroup 3 dimerisation and phosphoacceptor" evidence="6">
    <location>
        <begin position="215"/>
        <end position="285"/>
    </location>
</feature>
<feature type="region of interest" description="Disordered" evidence="4">
    <location>
        <begin position="356"/>
        <end position="449"/>
    </location>
</feature>
<dbReference type="InterPro" id="IPR036890">
    <property type="entry name" value="HATPase_C_sf"/>
</dbReference>
<feature type="region of interest" description="Disordered" evidence="4">
    <location>
        <begin position="1"/>
        <end position="24"/>
    </location>
</feature>
<protein>
    <submittedName>
        <fullName evidence="7">Sensor histidine kinase</fullName>
    </submittedName>
</protein>
<evidence type="ECO:0000313" key="8">
    <source>
        <dbReference type="Proteomes" id="UP001595751"/>
    </source>
</evidence>
<dbReference type="InterPro" id="IPR011712">
    <property type="entry name" value="Sig_transdc_His_kin_sub3_dim/P"/>
</dbReference>
<dbReference type="EMBL" id="JBHRZN010000001">
    <property type="protein sequence ID" value="MFC3849386.1"/>
    <property type="molecule type" value="Genomic_DNA"/>
</dbReference>
<accession>A0ABV7ZMI9</accession>
<proteinExistence type="predicted"/>
<feature type="compositionally biased region" description="Gly residues" evidence="4">
    <location>
        <begin position="361"/>
        <end position="377"/>
    </location>
</feature>
<keyword evidence="2 7" id="KW-0418">Kinase</keyword>
<feature type="compositionally biased region" description="Low complexity" evidence="4">
    <location>
        <begin position="397"/>
        <end position="407"/>
    </location>
</feature>
<feature type="transmembrane region" description="Helical" evidence="5">
    <location>
        <begin position="40"/>
        <end position="61"/>
    </location>
</feature>
<organism evidence="7 8">
    <name type="scientific">Corynebacterium hansenii</name>
    <dbReference type="NCBI Taxonomy" id="394964"/>
    <lineage>
        <taxon>Bacteria</taxon>
        <taxon>Bacillati</taxon>
        <taxon>Actinomycetota</taxon>
        <taxon>Actinomycetes</taxon>
        <taxon>Mycobacteriales</taxon>
        <taxon>Corynebacteriaceae</taxon>
        <taxon>Corynebacterium</taxon>
    </lineage>
</organism>
<keyword evidence="1" id="KW-0808">Transferase</keyword>
<dbReference type="InterPro" id="IPR050482">
    <property type="entry name" value="Sensor_HK_TwoCompSys"/>
</dbReference>
<evidence type="ECO:0000313" key="7">
    <source>
        <dbReference type="EMBL" id="MFC3849386.1"/>
    </source>
</evidence>
<feature type="transmembrane region" description="Helical" evidence="5">
    <location>
        <begin position="73"/>
        <end position="93"/>
    </location>
</feature>
<evidence type="ECO:0000256" key="4">
    <source>
        <dbReference type="SAM" id="MobiDB-lite"/>
    </source>
</evidence>
<evidence type="ECO:0000256" key="2">
    <source>
        <dbReference type="ARBA" id="ARBA00022777"/>
    </source>
</evidence>
<dbReference type="Pfam" id="PF07730">
    <property type="entry name" value="HisKA_3"/>
    <property type="match status" value="1"/>
</dbReference>
<dbReference type="GO" id="GO:0016301">
    <property type="term" value="F:kinase activity"/>
    <property type="evidence" value="ECO:0007669"/>
    <property type="project" value="UniProtKB-KW"/>
</dbReference>
<keyword evidence="8" id="KW-1185">Reference proteome</keyword>
<keyword evidence="3" id="KW-0902">Two-component regulatory system</keyword>
<keyword evidence="5" id="KW-0472">Membrane</keyword>
<feature type="transmembrane region" description="Helical" evidence="5">
    <location>
        <begin position="105"/>
        <end position="125"/>
    </location>
</feature>
<keyword evidence="5" id="KW-1133">Transmembrane helix</keyword>
<evidence type="ECO:0000256" key="3">
    <source>
        <dbReference type="ARBA" id="ARBA00023012"/>
    </source>
</evidence>
<sequence length="449" mass="46105">MTDATDASTARPVPRGAGQLSATAAARPREGVAGGVRASWWYSASGLVALIGAGNALVLVPAFARGETEPARAVLIAVLCAVSAGVQLSFMGALRRGMGDGVRNWPVAAAMVVAGAAILALAAPLQWSALPLITAVSLLACLVGGRSWWAAAAVVAGAIAVERIASPDGADLQYPAFALHVVFPPIIWTTVWAWDVVRRVDDARETESRLAVARERLRFAADLHDIQGHTLQVIALKAELAERLLPDGGDDRVAAARAQIAEVRTLAADAMAETRQLAQGYRAPELDEELDNARDVLAAAGFDCTVDAPDLPADPAIRAVFGRVLREATTNVLRHGSPGPVDVAIARAPDDSWQLRMGNAVEGGGGPSSSGSDGSGLAGLRKRVGDAGGALSVLNDGPAPASPGAPGRFTLTATIPANRPNDGTNGADSTNGTSGAYNTNGTDDQEVPR</sequence>
<gene>
    <name evidence="7" type="ORF">ACFORJ_04300</name>
</gene>
<dbReference type="Proteomes" id="UP001595751">
    <property type="component" value="Unassembled WGS sequence"/>
</dbReference>
<dbReference type="Gene3D" id="1.20.5.1930">
    <property type="match status" value="1"/>
</dbReference>
<evidence type="ECO:0000259" key="6">
    <source>
        <dbReference type="Pfam" id="PF07730"/>
    </source>
</evidence>
<feature type="compositionally biased region" description="Polar residues" evidence="4">
    <location>
        <begin position="411"/>
        <end position="442"/>
    </location>
</feature>